<sequence length="229" mass="25627">MQSPLELVLFENDAASARRHMAWGISSFMIDWEVMGKDFRQLGFDTEIRPGTVEDLKGIASLPGARAWCRINRYGSHTASEVGMALDAGAQVILLPMVSELSKVASFVEMIDHRCETGLMIETMEGAALAPQLRGFPIDLVFFGLNDFAISRGGGSIFRALADGAVERVRRAIPEIRFGVGGLTDLRRGYPIPSTRLLSEEPCQWSFPRLFRMRSWRFGQERARRKSRS</sequence>
<dbReference type="EMBL" id="WNKT01000052">
    <property type="protein sequence ID" value="MTW22760.1"/>
    <property type="molecule type" value="Genomic_DNA"/>
</dbReference>
<dbReference type="RefSeq" id="WP_155451323.1">
    <property type="nucleotide sequence ID" value="NZ_WNKT01000052.1"/>
</dbReference>
<dbReference type="AlphaFoldDB" id="A0A6N8EGQ8"/>
<reference evidence="2 3" key="1">
    <citation type="submission" date="2019-11" db="EMBL/GenBank/DDBJ databases">
        <title>Whole-genome sequence of the anaerobic purple sulfur bacterium Allochromatium palmeri DSM 15591.</title>
        <authorList>
            <person name="Kyndt J.A."/>
            <person name="Meyer T.E."/>
        </authorList>
    </citation>
    <scope>NUCLEOTIDE SEQUENCE [LARGE SCALE GENOMIC DNA]</scope>
    <source>
        <strain evidence="2 3">DSM 15591</strain>
    </source>
</reference>
<evidence type="ECO:0000256" key="1">
    <source>
        <dbReference type="ARBA" id="ARBA00022723"/>
    </source>
</evidence>
<dbReference type="Proteomes" id="UP000434044">
    <property type="component" value="Unassembled WGS sequence"/>
</dbReference>
<keyword evidence="3" id="KW-1185">Reference proteome</keyword>
<dbReference type="SUPFAM" id="SSF51621">
    <property type="entry name" value="Phosphoenolpyruvate/pyruvate domain"/>
    <property type="match status" value="1"/>
</dbReference>
<dbReference type="InterPro" id="IPR040442">
    <property type="entry name" value="Pyrv_kinase-like_dom_sf"/>
</dbReference>
<keyword evidence="1" id="KW-0479">Metal-binding</keyword>
<dbReference type="GO" id="GO:0003824">
    <property type="term" value="F:catalytic activity"/>
    <property type="evidence" value="ECO:0007669"/>
    <property type="project" value="InterPro"/>
</dbReference>
<evidence type="ECO:0000313" key="2">
    <source>
        <dbReference type="EMBL" id="MTW22760.1"/>
    </source>
</evidence>
<dbReference type="GO" id="GO:0046872">
    <property type="term" value="F:metal ion binding"/>
    <property type="evidence" value="ECO:0007669"/>
    <property type="project" value="UniProtKB-KW"/>
</dbReference>
<evidence type="ECO:0000313" key="3">
    <source>
        <dbReference type="Proteomes" id="UP000434044"/>
    </source>
</evidence>
<organism evidence="2 3">
    <name type="scientific">Allochromatium palmeri</name>
    <dbReference type="NCBI Taxonomy" id="231048"/>
    <lineage>
        <taxon>Bacteria</taxon>
        <taxon>Pseudomonadati</taxon>
        <taxon>Pseudomonadota</taxon>
        <taxon>Gammaproteobacteria</taxon>
        <taxon>Chromatiales</taxon>
        <taxon>Chromatiaceae</taxon>
        <taxon>Allochromatium</taxon>
    </lineage>
</organism>
<dbReference type="InterPro" id="IPR015813">
    <property type="entry name" value="Pyrv/PenolPyrv_kinase-like_dom"/>
</dbReference>
<gene>
    <name evidence="2" type="ORF">GJ668_16990</name>
</gene>
<protein>
    <recommendedName>
        <fullName evidence="4">HpcH/HpaI aldolase/citrate lyase domain-containing protein</fullName>
    </recommendedName>
</protein>
<name>A0A6N8EGQ8_9GAMM</name>
<proteinExistence type="predicted"/>
<comment type="caution">
    <text evidence="2">The sequence shown here is derived from an EMBL/GenBank/DDBJ whole genome shotgun (WGS) entry which is preliminary data.</text>
</comment>
<evidence type="ECO:0008006" key="4">
    <source>
        <dbReference type="Google" id="ProtNLM"/>
    </source>
</evidence>
<dbReference type="Gene3D" id="3.20.20.60">
    <property type="entry name" value="Phosphoenolpyruvate-binding domains"/>
    <property type="match status" value="1"/>
</dbReference>
<accession>A0A6N8EGQ8</accession>
<dbReference type="OrthoDB" id="278846at2"/>